<evidence type="ECO:0000256" key="1">
    <source>
        <dbReference type="SAM" id="MobiDB-lite"/>
    </source>
</evidence>
<gene>
    <name evidence="2" type="ORF">LPLAT_LOCUS14381</name>
</gene>
<dbReference type="AlphaFoldDB" id="A0AAV2P9R4"/>
<dbReference type="EMBL" id="OZ034832">
    <property type="protein sequence ID" value="CAL1689457.1"/>
    <property type="molecule type" value="Genomic_DNA"/>
</dbReference>
<evidence type="ECO:0000313" key="3">
    <source>
        <dbReference type="Proteomes" id="UP001497644"/>
    </source>
</evidence>
<accession>A0AAV2P9R4</accession>
<sequence length="93" mass="10455">MTQSRKIIKTLSVLEEDCEGKSVYSSSRSTVLVLGSTARRRRSSRHGASPSSVKPNHVDSTKYLPTKLLEFGIRPERWREKEPAEQARGLEAV</sequence>
<name>A0AAV2P9R4_9HYME</name>
<feature type="region of interest" description="Disordered" evidence="1">
    <location>
        <begin position="35"/>
        <end position="59"/>
    </location>
</feature>
<dbReference type="Proteomes" id="UP001497644">
    <property type="component" value="Chromosome 9"/>
</dbReference>
<evidence type="ECO:0000313" key="2">
    <source>
        <dbReference type="EMBL" id="CAL1689457.1"/>
    </source>
</evidence>
<proteinExistence type="predicted"/>
<organism evidence="2 3">
    <name type="scientific">Lasius platythorax</name>
    <dbReference type="NCBI Taxonomy" id="488582"/>
    <lineage>
        <taxon>Eukaryota</taxon>
        <taxon>Metazoa</taxon>
        <taxon>Ecdysozoa</taxon>
        <taxon>Arthropoda</taxon>
        <taxon>Hexapoda</taxon>
        <taxon>Insecta</taxon>
        <taxon>Pterygota</taxon>
        <taxon>Neoptera</taxon>
        <taxon>Endopterygota</taxon>
        <taxon>Hymenoptera</taxon>
        <taxon>Apocrita</taxon>
        <taxon>Aculeata</taxon>
        <taxon>Formicoidea</taxon>
        <taxon>Formicidae</taxon>
        <taxon>Formicinae</taxon>
        <taxon>Lasius</taxon>
        <taxon>Lasius</taxon>
    </lineage>
</organism>
<reference evidence="2" key="1">
    <citation type="submission" date="2024-04" db="EMBL/GenBank/DDBJ databases">
        <authorList>
            <consortium name="Molecular Ecology Group"/>
        </authorList>
    </citation>
    <scope>NUCLEOTIDE SEQUENCE</scope>
</reference>
<keyword evidence="3" id="KW-1185">Reference proteome</keyword>
<protein>
    <submittedName>
        <fullName evidence="2">Uncharacterized protein</fullName>
    </submittedName>
</protein>